<dbReference type="InterPro" id="IPR016181">
    <property type="entry name" value="Acyl_CoA_acyltransferase"/>
</dbReference>
<comment type="caution">
    <text evidence="2">The sequence shown here is derived from an EMBL/GenBank/DDBJ whole genome shotgun (WGS) entry which is preliminary data.</text>
</comment>
<evidence type="ECO:0000313" key="3">
    <source>
        <dbReference type="Proteomes" id="UP000656881"/>
    </source>
</evidence>
<dbReference type="Proteomes" id="UP000656881">
    <property type="component" value="Unassembled WGS sequence"/>
</dbReference>
<gene>
    <name evidence="2" type="ORF">GCM10012286_42280</name>
</gene>
<feature type="domain" description="BioF2-like acetyltransferase" evidence="1">
    <location>
        <begin position="145"/>
        <end position="275"/>
    </location>
</feature>
<keyword evidence="3" id="KW-1185">Reference proteome</keyword>
<dbReference type="Pfam" id="PF13480">
    <property type="entry name" value="Acetyltransf_6"/>
    <property type="match status" value="1"/>
</dbReference>
<protein>
    <recommendedName>
        <fullName evidence="1">BioF2-like acetyltransferase domain-containing protein</fullName>
    </recommendedName>
</protein>
<evidence type="ECO:0000259" key="1">
    <source>
        <dbReference type="Pfam" id="PF13480"/>
    </source>
</evidence>
<dbReference type="EMBL" id="BMNG01000009">
    <property type="protein sequence ID" value="GGO47907.1"/>
    <property type="molecule type" value="Genomic_DNA"/>
</dbReference>
<dbReference type="InterPro" id="IPR038740">
    <property type="entry name" value="BioF2-like_GNAT_dom"/>
</dbReference>
<reference evidence="3" key="1">
    <citation type="journal article" date="2019" name="Int. J. Syst. Evol. Microbiol.">
        <title>The Global Catalogue of Microorganisms (GCM) 10K type strain sequencing project: providing services to taxonomists for standard genome sequencing and annotation.</title>
        <authorList>
            <consortium name="The Broad Institute Genomics Platform"/>
            <consortium name="The Broad Institute Genome Sequencing Center for Infectious Disease"/>
            <person name="Wu L."/>
            <person name="Ma J."/>
        </authorList>
    </citation>
    <scope>NUCLEOTIDE SEQUENCE [LARGE SCALE GENOMIC DNA]</scope>
    <source>
        <strain evidence="3">CGMCC 4.7349</strain>
    </source>
</reference>
<name>A0ABQ2M868_9ACTN</name>
<dbReference type="Gene3D" id="3.40.630.30">
    <property type="match status" value="1"/>
</dbReference>
<dbReference type="RefSeq" id="WP_189175174.1">
    <property type="nucleotide sequence ID" value="NZ_BMNG01000009.1"/>
</dbReference>
<dbReference type="SUPFAM" id="SSF55729">
    <property type="entry name" value="Acyl-CoA N-acyltransferases (Nat)"/>
    <property type="match status" value="1"/>
</dbReference>
<accession>A0ABQ2M868</accession>
<organism evidence="2 3">
    <name type="scientific">Streptomyces lasiicapitis</name>
    <dbReference type="NCBI Taxonomy" id="1923961"/>
    <lineage>
        <taxon>Bacteria</taxon>
        <taxon>Bacillati</taxon>
        <taxon>Actinomycetota</taxon>
        <taxon>Actinomycetes</taxon>
        <taxon>Kitasatosporales</taxon>
        <taxon>Streptomycetaceae</taxon>
        <taxon>Streptomyces</taxon>
    </lineage>
</organism>
<evidence type="ECO:0000313" key="2">
    <source>
        <dbReference type="EMBL" id="GGO47907.1"/>
    </source>
</evidence>
<proteinExistence type="predicted"/>
<sequence>MTLDSLDSLVEEWRYRWHNSADPRLVGAHHAVDRLTALRPGVTVSHPQDGGVTLAYAGLGAGLDHVLPFLEQQRGPTARREHRRTTWARLAARGVPEAELLAVGCPPGRAFRPPGRQPTVVAPFRVGLVVPLEHDGTAIAARLSRKARQQYQREQRSLDRTLEVAATQEDFTFFYDRMHRPTMDRRHGAATRSVPKKTAWHSLFRHGVLFFLRERGERVAGMLCRLERDALVLRLAGVLDGAESRYRSGTYVALYVSILEWAEREGLARVDLSGAEPFLSKGIVQFKRKLHPHVAPPATHFAGKRLWLCVRRDTPAVRDFLVANPVLAETRGGLLATYFHDPYRPPRTGLRWETGGVVDATEVDLDVFLKGLPCAESRAGSTSPGT</sequence>